<name>E1RGV1_METP4</name>
<reference evidence="7 8" key="1">
    <citation type="journal article" date="2010" name="Stand. Genomic Sci.">
        <title>Complete genome sequence of Methanoplanus petrolearius type strain (SEBR 4847).</title>
        <authorList>
            <person name="Brambilla E."/>
            <person name="Djao O.D."/>
            <person name="Daligault H."/>
            <person name="Lapidus A."/>
            <person name="Lucas S."/>
            <person name="Hammon N."/>
            <person name="Nolan M."/>
            <person name="Tice H."/>
            <person name="Cheng J.F."/>
            <person name="Han C."/>
            <person name="Tapia R."/>
            <person name="Goodwin L."/>
            <person name="Pitluck S."/>
            <person name="Liolios K."/>
            <person name="Ivanova N."/>
            <person name="Mavromatis K."/>
            <person name="Mikhailova N."/>
            <person name="Pati A."/>
            <person name="Chen A."/>
            <person name="Palaniappan K."/>
            <person name="Land M."/>
            <person name="Hauser L."/>
            <person name="Chang Y.J."/>
            <person name="Jeffries C.D."/>
            <person name="Rohde M."/>
            <person name="Spring S."/>
            <person name="Sikorski J."/>
            <person name="Goker M."/>
            <person name="Woyke T."/>
            <person name="Bristow J."/>
            <person name="Eisen J.A."/>
            <person name="Markowitz V."/>
            <person name="Hugenholtz P."/>
            <person name="Kyrpides N.C."/>
            <person name="Klenk H.P."/>
        </authorList>
    </citation>
    <scope>NUCLEOTIDE SEQUENCE [LARGE SCALE GENOMIC DNA]</scope>
    <source>
        <strain evidence="8">DSM 11571 / OCM 486 / SEBR 4847</strain>
    </source>
</reference>
<feature type="domain" description="Yip1" evidence="6">
    <location>
        <begin position="19"/>
        <end position="120"/>
    </location>
</feature>
<organism evidence="7 8">
    <name type="scientific">Methanolacinia petrolearia (strain DSM 11571 / OCM 486 / SEBR 4847)</name>
    <name type="common">Methanoplanus petrolearius</name>
    <dbReference type="NCBI Taxonomy" id="679926"/>
    <lineage>
        <taxon>Archaea</taxon>
        <taxon>Methanobacteriati</taxon>
        <taxon>Methanobacteriota</taxon>
        <taxon>Stenosarchaea group</taxon>
        <taxon>Methanomicrobia</taxon>
        <taxon>Methanomicrobiales</taxon>
        <taxon>Methanomicrobiaceae</taxon>
        <taxon>Methanolacinia</taxon>
    </lineage>
</organism>
<evidence type="ECO:0000313" key="7">
    <source>
        <dbReference type="EMBL" id="ADN37480.1"/>
    </source>
</evidence>
<accession>E1RGV1</accession>
<evidence type="ECO:0000256" key="1">
    <source>
        <dbReference type="ARBA" id="ARBA00004141"/>
    </source>
</evidence>
<evidence type="ECO:0000256" key="2">
    <source>
        <dbReference type="ARBA" id="ARBA00022692"/>
    </source>
</evidence>
<evidence type="ECO:0000256" key="5">
    <source>
        <dbReference type="SAM" id="Phobius"/>
    </source>
</evidence>
<evidence type="ECO:0000313" key="8">
    <source>
        <dbReference type="Proteomes" id="UP000006565"/>
    </source>
</evidence>
<dbReference type="EMBL" id="CP002117">
    <property type="protein sequence ID" value="ADN37480.1"/>
    <property type="molecule type" value="Genomic_DNA"/>
</dbReference>
<keyword evidence="2 5" id="KW-0812">Transmembrane</keyword>
<comment type="subcellular location">
    <subcellularLocation>
        <location evidence="1">Membrane</location>
        <topology evidence="1">Multi-pass membrane protein</topology>
    </subcellularLocation>
</comment>
<dbReference type="AlphaFoldDB" id="E1RGV1"/>
<dbReference type="eggNOG" id="arCOG03630">
    <property type="taxonomic scope" value="Archaea"/>
</dbReference>
<dbReference type="GeneID" id="9745232"/>
<proteinExistence type="predicted"/>
<keyword evidence="8" id="KW-1185">Reference proteome</keyword>
<evidence type="ECO:0000256" key="3">
    <source>
        <dbReference type="ARBA" id="ARBA00022989"/>
    </source>
</evidence>
<keyword evidence="4 5" id="KW-0472">Membrane</keyword>
<dbReference type="Pfam" id="PF04893">
    <property type="entry name" value="Yip1"/>
    <property type="match status" value="1"/>
</dbReference>
<sequence length="139" mass="15345">MQWVSDFSSFSSFLISFDVFVIYTAFVIGLFSIFVCGLMLHCFVLMFDGGNGYVQTIKTVMYAHTPYFILGWIPYVNIIAGIWTLVLLVLGIRELQEFSTGKAVFVVLIPIVLVLIGMILFAVVIASFIGGILGLTGLI</sequence>
<evidence type="ECO:0000256" key="4">
    <source>
        <dbReference type="ARBA" id="ARBA00023136"/>
    </source>
</evidence>
<feature type="transmembrane region" description="Helical" evidence="5">
    <location>
        <begin position="20"/>
        <end position="47"/>
    </location>
</feature>
<dbReference type="HOGENOM" id="CLU_1840594_0_0_2"/>
<dbReference type="GO" id="GO:0016020">
    <property type="term" value="C:membrane"/>
    <property type="evidence" value="ECO:0007669"/>
    <property type="project" value="UniProtKB-SubCell"/>
</dbReference>
<dbReference type="OrthoDB" id="112431at2157"/>
<gene>
    <name evidence="7" type="ordered locus">Mpet_2737</name>
</gene>
<protein>
    <recommendedName>
        <fullName evidence="6">Yip1 domain-containing protein</fullName>
    </recommendedName>
</protein>
<keyword evidence="3 5" id="KW-1133">Transmembrane helix</keyword>
<evidence type="ECO:0000259" key="6">
    <source>
        <dbReference type="Pfam" id="PF04893"/>
    </source>
</evidence>
<dbReference type="RefSeq" id="WP_013330653.1">
    <property type="nucleotide sequence ID" value="NC_014507.1"/>
</dbReference>
<dbReference type="InterPro" id="IPR006977">
    <property type="entry name" value="Yip1_dom"/>
</dbReference>
<dbReference type="Proteomes" id="UP000006565">
    <property type="component" value="Chromosome"/>
</dbReference>
<feature type="transmembrane region" description="Helical" evidence="5">
    <location>
        <begin position="104"/>
        <end position="133"/>
    </location>
</feature>
<dbReference type="STRING" id="679926.Mpet_2737"/>
<feature type="transmembrane region" description="Helical" evidence="5">
    <location>
        <begin position="67"/>
        <end position="92"/>
    </location>
</feature>
<dbReference type="KEGG" id="mpi:Mpet_2737"/>